<dbReference type="GeneID" id="119739452"/>
<evidence type="ECO:0000313" key="1">
    <source>
        <dbReference type="EnsemblMetazoa" id="XP_038070342.1"/>
    </source>
</evidence>
<dbReference type="EnsemblMetazoa" id="XM_038214414.1">
    <property type="protein sequence ID" value="XP_038070342.1"/>
    <property type="gene ID" value="LOC119739452"/>
</dbReference>
<keyword evidence="2" id="KW-1185">Reference proteome</keyword>
<dbReference type="AlphaFoldDB" id="A0A914B2V5"/>
<sequence length="389" mass="43223">MYSHPLFLPLRGTPCAHGPLNLTRDGPAINVTLEEYFVGHPPSCFSVKERTTRWRKQQRQYLSPDPTKITSCARSAKDIFWDSKGGCLWVHTEAELETLTETLLTLPIFLTAQLQRGAQETSKQTLVHRGEAFVIVNTQNWQIQNHFKRRLAEAMDLMRKRKNFAVEFDFNPALEGWLESAFVRQGAAGSTGPCACYGVRYMSRHAKITVTNYGEKPPFFFCPECSKTTCRILSWVCLLPCCWVACPVYRLQRSLRATDLGGAVPEELCTTSLNQNMAITDADFDRPAGNSELGSIQGPATNLSGAVPEELCTTSLNQNMAITDADFDRLPCYSELGLIQGPATDIGGAVPEELCTTALNRNMAITDADFDRPPCYSELGSIQGQFDQN</sequence>
<dbReference type="RefSeq" id="XP_038070340.1">
    <property type="nucleotide sequence ID" value="XM_038214412.1"/>
</dbReference>
<protein>
    <submittedName>
        <fullName evidence="1">Uncharacterized protein</fullName>
    </submittedName>
</protein>
<dbReference type="Proteomes" id="UP000887568">
    <property type="component" value="Unplaced"/>
</dbReference>
<proteinExistence type="predicted"/>
<organism evidence="1 2">
    <name type="scientific">Patiria miniata</name>
    <name type="common">Bat star</name>
    <name type="synonym">Asterina miniata</name>
    <dbReference type="NCBI Taxonomy" id="46514"/>
    <lineage>
        <taxon>Eukaryota</taxon>
        <taxon>Metazoa</taxon>
        <taxon>Echinodermata</taxon>
        <taxon>Eleutherozoa</taxon>
        <taxon>Asterozoa</taxon>
        <taxon>Asteroidea</taxon>
        <taxon>Valvatacea</taxon>
        <taxon>Valvatida</taxon>
        <taxon>Asterinidae</taxon>
        <taxon>Patiria</taxon>
    </lineage>
</organism>
<accession>A0A914B2V5</accession>
<dbReference type="EnsemblMetazoa" id="XM_038214413.1">
    <property type="protein sequence ID" value="XP_038070341.1"/>
    <property type="gene ID" value="LOC119739452"/>
</dbReference>
<dbReference type="RefSeq" id="XP_038070341.1">
    <property type="nucleotide sequence ID" value="XM_038214413.1"/>
</dbReference>
<dbReference type="RefSeq" id="XP_038070342.1">
    <property type="nucleotide sequence ID" value="XM_038214414.1"/>
</dbReference>
<dbReference type="EnsemblMetazoa" id="XM_038214412.1">
    <property type="protein sequence ID" value="XP_038070340.1"/>
    <property type="gene ID" value="LOC119739452"/>
</dbReference>
<name>A0A914B2V5_PATMI</name>
<evidence type="ECO:0000313" key="2">
    <source>
        <dbReference type="Proteomes" id="UP000887568"/>
    </source>
</evidence>
<reference evidence="1" key="1">
    <citation type="submission" date="2022-11" db="UniProtKB">
        <authorList>
            <consortium name="EnsemblMetazoa"/>
        </authorList>
    </citation>
    <scope>IDENTIFICATION</scope>
</reference>